<name>A0A0V1BLX6_TRISP</name>
<organism evidence="1 2">
    <name type="scientific">Trichinella spiralis</name>
    <name type="common">Trichina worm</name>
    <dbReference type="NCBI Taxonomy" id="6334"/>
    <lineage>
        <taxon>Eukaryota</taxon>
        <taxon>Metazoa</taxon>
        <taxon>Ecdysozoa</taxon>
        <taxon>Nematoda</taxon>
        <taxon>Enoplea</taxon>
        <taxon>Dorylaimia</taxon>
        <taxon>Trichinellida</taxon>
        <taxon>Trichinellidae</taxon>
        <taxon>Trichinella</taxon>
    </lineage>
</organism>
<proteinExistence type="predicted"/>
<gene>
    <name evidence="1" type="ORF">T01_5602</name>
</gene>
<comment type="caution">
    <text evidence="1">The sequence shown here is derived from an EMBL/GenBank/DDBJ whole genome shotgun (WGS) entry which is preliminary data.</text>
</comment>
<accession>A0A0V1BLX6</accession>
<evidence type="ECO:0000313" key="1">
    <source>
        <dbReference type="EMBL" id="KRY37873.1"/>
    </source>
</evidence>
<evidence type="ECO:0000313" key="2">
    <source>
        <dbReference type="Proteomes" id="UP000054776"/>
    </source>
</evidence>
<dbReference type="InParanoid" id="A0A0V1BLX6"/>
<protein>
    <submittedName>
        <fullName evidence="1">Uncharacterized protein</fullName>
    </submittedName>
</protein>
<dbReference type="AlphaFoldDB" id="A0A0V1BLX6"/>
<reference evidence="1 2" key="1">
    <citation type="submission" date="2015-01" db="EMBL/GenBank/DDBJ databases">
        <title>Evolution of Trichinella species and genotypes.</title>
        <authorList>
            <person name="Korhonen P.K."/>
            <person name="Edoardo P."/>
            <person name="Giuseppe L.R."/>
            <person name="Gasser R.B."/>
        </authorList>
    </citation>
    <scope>NUCLEOTIDE SEQUENCE [LARGE SCALE GENOMIC DNA]</scope>
    <source>
        <strain evidence="1">ISS3</strain>
    </source>
</reference>
<dbReference type="Proteomes" id="UP000054776">
    <property type="component" value="Unassembled WGS sequence"/>
</dbReference>
<dbReference type="EMBL" id="JYDH01000030">
    <property type="protein sequence ID" value="KRY37873.1"/>
    <property type="molecule type" value="Genomic_DNA"/>
</dbReference>
<sequence>MIPITFGFVSVRRRGINFVRRGGRRPACYLLFFLWQTAPPLCLLVDKIDMLLENKVARNQGVEQHCTTLNEMLIKLMECTEYVCIMRGHYS</sequence>
<keyword evidence="2" id="KW-1185">Reference proteome</keyword>